<gene>
    <name evidence="2" type="ORF">HGM15179_020910</name>
</gene>
<accession>A0A8K1D722</accession>
<dbReference type="AlphaFoldDB" id="A0A8K1D722"/>
<dbReference type="Proteomes" id="UP000796761">
    <property type="component" value="Unassembled WGS sequence"/>
</dbReference>
<keyword evidence="3" id="KW-1185">Reference proteome</keyword>
<comment type="caution">
    <text evidence="2">The sequence shown here is derived from an EMBL/GenBank/DDBJ whole genome shotgun (WGS) entry which is preliminary data.</text>
</comment>
<proteinExistence type="predicted"/>
<organism evidence="2 3">
    <name type="scientific">Zosterops borbonicus</name>
    <dbReference type="NCBI Taxonomy" id="364589"/>
    <lineage>
        <taxon>Eukaryota</taxon>
        <taxon>Metazoa</taxon>
        <taxon>Chordata</taxon>
        <taxon>Craniata</taxon>
        <taxon>Vertebrata</taxon>
        <taxon>Euteleostomi</taxon>
        <taxon>Archelosauria</taxon>
        <taxon>Archosauria</taxon>
        <taxon>Dinosauria</taxon>
        <taxon>Saurischia</taxon>
        <taxon>Theropoda</taxon>
        <taxon>Coelurosauria</taxon>
        <taxon>Aves</taxon>
        <taxon>Neognathae</taxon>
        <taxon>Neoaves</taxon>
        <taxon>Telluraves</taxon>
        <taxon>Australaves</taxon>
        <taxon>Passeriformes</taxon>
        <taxon>Sylvioidea</taxon>
        <taxon>Zosteropidae</taxon>
        <taxon>Zosterops</taxon>
    </lineage>
</organism>
<evidence type="ECO:0000313" key="3">
    <source>
        <dbReference type="Proteomes" id="UP000796761"/>
    </source>
</evidence>
<sequence length="61" mass="6579">LLVPRAGQGGFCSPLFSGFPQFLFQQRPQGGAKAESPRQGHLDPPELRVHRGLGTSDLPPQ</sequence>
<feature type="region of interest" description="Disordered" evidence="1">
    <location>
        <begin position="26"/>
        <end position="61"/>
    </location>
</feature>
<name>A0A8K1D722_9PASS</name>
<protein>
    <submittedName>
        <fullName evidence="2">Uncharacterized protein</fullName>
    </submittedName>
</protein>
<evidence type="ECO:0000313" key="2">
    <source>
        <dbReference type="EMBL" id="TRZ06197.1"/>
    </source>
</evidence>
<dbReference type="EMBL" id="SWJQ01002767">
    <property type="protein sequence ID" value="TRZ06197.1"/>
    <property type="molecule type" value="Genomic_DNA"/>
</dbReference>
<feature type="non-terminal residue" evidence="2">
    <location>
        <position position="1"/>
    </location>
</feature>
<feature type="compositionally biased region" description="Basic and acidic residues" evidence="1">
    <location>
        <begin position="35"/>
        <end position="49"/>
    </location>
</feature>
<feature type="non-terminal residue" evidence="2">
    <location>
        <position position="61"/>
    </location>
</feature>
<evidence type="ECO:0000256" key="1">
    <source>
        <dbReference type="SAM" id="MobiDB-lite"/>
    </source>
</evidence>
<reference evidence="2" key="1">
    <citation type="submission" date="2019-04" db="EMBL/GenBank/DDBJ databases">
        <title>Genome assembly of Zosterops borbonicus 15179.</title>
        <authorList>
            <person name="Leroy T."/>
            <person name="Anselmetti Y."/>
            <person name="Tilak M.-K."/>
            <person name="Nabholz B."/>
        </authorList>
    </citation>
    <scope>NUCLEOTIDE SEQUENCE</scope>
    <source>
        <strain evidence="2">HGM_15179</strain>
        <tissue evidence="2">Muscle</tissue>
    </source>
</reference>